<name>A0A0F0CSA1_9BACT</name>
<dbReference type="AlphaFoldDB" id="A0A0F0CSA1"/>
<gene>
    <name evidence="1" type="ORF">OMAG_001245</name>
</gene>
<dbReference type="PATRIC" id="fig|1609969.3.peg.1313"/>
<reference evidence="1 2" key="1">
    <citation type="submission" date="2015-02" db="EMBL/GenBank/DDBJ databases">
        <title>Single-cell genomics of uncultivated deep-branching MTB reveals a conserved set of magnetosome genes.</title>
        <authorList>
            <person name="Kolinko S."/>
            <person name="Richter M."/>
            <person name="Glockner F.O."/>
            <person name="Brachmann A."/>
            <person name="Schuler D."/>
        </authorList>
    </citation>
    <scope>NUCLEOTIDE SEQUENCE [LARGE SCALE GENOMIC DNA]</scope>
    <source>
        <strain evidence="1">SKK-01</strain>
    </source>
</reference>
<sequence length="841" mass="97417">MKNPGQITLWGIEDVLAYQDNLNLYKDFLTYKDDAVKLLNPLENLLNNLKLHIYTKDLLKFSQEKENYKNCQTNLKTYIKTLCLRAVQNKISITEFKNILAFNQSTKYEEEINIGNIKTEKNNLINELLNKLSYTETQELIKKTITVNNGLLSQEEFYGLLLTKASELKIDLKNFKSLSTYKEYGELRAEFNSIEIQNEISNLEIKIENKLYTNEHQKTLSSLYRKLEIIKNMFNLIAVATITNEESGEGDNYKDYRDNKNIFSIDDYITFIKNTAPSYGINIESNLEELKHLDKYAKNIYELYYSYFRRSEYFLKNINYGFNNKSDRALLITDKIHTNNLAGIMREKNISYISIRPNVKIKQVSPAANEQIASSPDTNTMNKFSQYPRTDFLSNLEKNILGNKNIDSYIDTIRMIDILKKQNSLSLNNTYMQNNSSIKNTPKKIAIELTRAGTITSKETNFKPTGDTIQKDIIKTPLNDKITKQALSIAQHLFTDITNNKMIKNSPLFLKKYKIENKLEIIVSGLKNEGLSKSYMKNDGTFVIVINNNRDMYHDILNNARILAELICHELMKSIVNMPINEIKQVEILRNNSSLTLLNQIELKSMTIEELHNIQPNPETDPNNIYFNASRLEIIIRQAKNLLNTVRPNNPIAILLYATEKQLAQEYYIRQIIQKEITKTLAKKYGSNIKIYYYTSGSQKSLDEQKEKALSDKEFNSNENSRLIIYATSEINEEYLKKLNEEKKIAGIIMENSEKEMPNEEVFRVILGIGIADYSLSARTDVKFNIKTLLETMLKKNGLKNTIEINIEKIIKGSFILKLKKINYEGISDWAKTQYGILRSL</sequence>
<dbReference type="Proteomes" id="UP000033428">
    <property type="component" value="Unassembled WGS sequence"/>
</dbReference>
<protein>
    <submittedName>
        <fullName evidence="1">Uncharacterized protein</fullName>
    </submittedName>
</protein>
<keyword evidence="2" id="KW-1185">Reference proteome</keyword>
<proteinExistence type="predicted"/>
<dbReference type="EMBL" id="JYNY01000243">
    <property type="protein sequence ID" value="KJJ84884.1"/>
    <property type="molecule type" value="Genomic_DNA"/>
</dbReference>
<accession>A0A0F0CSA1</accession>
<evidence type="ECO:0000313" key="2">
    <source>
        <dbReference type="Proteomes" id="UP000033428"/>
    </source>
</evidence>
<comment type="caution">
    <text evidence="1">The sequence shown here is derived from an EMBL/GenBank/DDBJ whole genome shotgun (WGS) entry which is preliminary data.</text>
</comment>
<organism evidence="1 2">
    <name type="scientific">Candidatus Omnitrophus magneticus</name>
    <dbReference type="NCBI Taxonomy" id="1609969"/>
    <lineage>
        <taxon>Bacteria</taxon>
        <taxon>Pseudomonadati</taxon>
        <taxon>Candidatus Omnitrophota</taxon>
        <taxon>Candidatus Omnitrophus</taxon>
    </lineage>
</organism>
<evidence type="ECO:0000313" key="1">
    <source>
        <dbReference type="EMBL" id="KJJ84884.1"/>
    </source>
</evidence>